<protein>
    <submittedName>
        <fullName evidence="2">Uncharacterized protein</fullName>
    </submittedName>
</protein>
<evidence type="ECO:0000313" key="2">
    <source>
        <dbReference type="EMBL" id="TDF99317.1"/>
    </source>
</evidence>
<gene>
    <name evidence="2" type="ORF">E1757_05500</name>
</gene>
<comment type="caution">
    <text evidence="2">The sequence shown here is derived from an EMBL/GenBank/DDBJ whole genome shotgun (WGS) entry which is preliminary data.</text>
</comment>
<dbReference type="Proteomes" id="UP000295636">
    <property type="component" value="Unassembled WGS sequence"/>
</dbReference>
<feature type="compositionally biased region" description="Basic and acidic residues" evidence="1">
    <location>
        <begin position="65"/>
        <end position="76"/>
    </location>
</feature>
<organism evidence="2 3">
    <name type="scientific">Paenibacillus piri</name>
    <dbReference type="NCBI Taxonomy" id="2547395"/>
    <lineage>
        <taxon>Bacteria</taxon>
        <taxon>Bacillati</taxon>
        <taxon>Bacillota</taxon>
        <taxon>Bacilli</taxon>
        <taxon>Bacillales</taxon>
        <taxon>Paenibacillaceae</taxon>
        <taxon>Paenibacillus</taxon>
    </lineage>
</organism>
<evidence type="ECO:0000313" key="3">
    <source>
        <dbReference type="Proteomes" id="UP000295636"/>
    </source>
</evidence>
<feature type="region of interest" description="Disordered" evidence="1">
    <location>
        <begin position="50"/>
        <end position="76"/>
    </location>
</feature>
<reference evidence="2 3" key="1">
    <citation type="submission" date="2019-03" db="EMBL/GenBank/DDBJ databases">
        <title>This is whole genome sequence of Paenibacillus sp MS74 strain.</title>
        <authorList>
            <person name="Trinh H.N."/>
        </authorList>
    </citation>
    <scope>NUCLEOTIDE SEQUENCE [LARGE SCALE GENOMIC DNA]</scope>
    <source>
        <strain evidence="2 3">MS74</strain>
    </source>
</reference>
<dbReference type="AlphaFoldDB" id="A0A4R5KWC0"/>
<dbReference type="RefSeq" id="WP_133225855.1">
    <property type="nucleotide sequence ID" value="NZ_SMRT01000002.1"/>
</dbReference>
<accession>A0A4R5KWC0</accession>
<name>A0A4R5KWC0_9BACL</name>
<dbReference type="OrthoDB" id="2614893at2"/>
<proteinExistence type="predicted"/>
<sequence length="117" mass="12396">MKFGSFLLGGLVGAAAVVYFSKNSMFFSALSSSQSAGKMMDKAKDRMTKATGKVTASDTFTASKTESKSAADHSVHKDAAVGGLGKVQEIINQDPELKVTVQEILSHNQAKETVHTQ</sequence>
<dbReference type="EMBL" id="SMRT01000002">
    <property type="protein sequence ID" value="TDF99317.1"/>
    <property type="molecule type" value="Genomic_DNA"/>
</dbReference>
<feature type="compositionally biased region" description="Polar residues" evidence="1">
    <location>
        <begin position="54"/>
        <end position="64"/>
    </location>
</feature>
<evidence type="ECO:0000256" key="1">
    <source>
        <dbReference type="SAM" id="MobiDB-lite"/>
    </source>
</evidence>
<keyword evidence="3" id="KW-1185">Reference proteome</keyword>